<feature type="transmembrane region" description="Helical" evidence="5">
    <location>
        <begin position="301"/>
        <end position="322"/>
    </location>
</feature>
<dbReference type="GO" id="GO:0016874">
    <property type="term" value="F:ligase activity"/>
    <property type="evidence" value="ECO:0007669"/>
    <property type="project" value="UniProtKB-KW"/>
</dbReference>
<name>A0AA41R295_9BACT</name>
<dbReference type="EMBL" id="JALJRB010000008">
    <property type="protein sequence ID" value="MCJ8500739.1"/>
    <property type="molecule type" value="Genomic_DNA"/>
</dbReference>
<evidence type="ECO:0000313" key="8">
    <source>
        <dbReference type="Proteomes" id="UP001165427"/>
    </source>
</evidence>
<dbReference type="GO" id="GO:0016020">
    <property type="term" value="C:membrane"/>
    <property type="evidence" value="ECO:0007669"/>
    <property type="project" value="UniProtKB-SubCell"/>
</dbReference>
<feature type="transmembrane region" description="Helical" evidence="5">
    <location>
        <begin position="185"/>
        <end position="203"/>
    </location>
</feature>
<keyword evidence="2 5" id="KW-0812">Transmembrane</keyword>
<keyword evidence="3 5" id="KW-1133">Transmembrane helix</keyword>
<feature type="transmembrane region" description="Helical" evidence="5">
    <location>
        <begin position="138"/>
        <end position="156"/>
    </location>
</feature>
<dbReference type="PANTHER" id="PTHR37422:SF13">
    <property type="entry name" value="LIPOPOLYSACCHARIDE BIOSYNTHESIS PROTEIN PA4999-RELATED"/>
    <property type="match status" value="1"/>
</dbReference>
<feature type="transmembrane region" description="Helical" evidence="5">
    <location>
        <begin position="12"/>
        <end position="29"/>
    </location>
</feature>
<dbReference type="Proteomes" id="UP001165427">
    <property type="component" value="Unassembled WGS sequence"/>
</dbReference>
<feature type="transmembrane region" description="Helical" evidence="5">
    <location>
        <begin position="210"/>
        <end position="230"/>
    </location>
</feature>
<evidence type="ECO:0000256" key="3">
    <source>
        <dbReference type="ARBA" id="ARBA00022989"/>
    </source>
</evidence>
<comment type="caution">
    <text evidence="7">The sequence shown here is derived from an EMBL/GenBank/DDBJ whole genome shotgun (WGS) entry which is preliminary data.</text>
</comment>
<accession>A0AA41R295</accession>
<evidence type="ECO:0000256" key="1">
    <source>
        <dbReference type="ARBA" id="ARBA00004141"/>
    </source>
</evidence>
<keyword evidence="4 5" id="KW-0472">Membrane</keyword>
<evidence type="ECO:0000256" key="2">
    <source>
        <dbReference type="ARBA" id="ARBA00022692"/>
    </source>
</evidence>
<organism evidence="7 8">
    <name type="scientific">Desulfatitalea alkaliphila</name>
    <dbReference type="NCBI Taxonomy" id="2929485"/>
    <lineage>
        <taxon>Bacteria</taxon>
        <taxon>Pseudomonadati</taxon>
        <taxon>Thermodesulfobacteriota</taxon>
        <taxon>Desulfobacteria</taxon>
        <taxon>Desulfobacterales</taxon>
        <taxon>Desulfosarcinaceae</taxon>
        <taxon>Desulfatitalea</taxon>
    </lineage>
</organism>
<evidence type="ECO:0000256" key="5">
    <source>
        <dbReference type="SAM" id="Phobius"/>
    </source>
</evidence>
<dbReference type="AlphaFoldDB" id="A0AA41R295"/>
<comment type="subcellular location">
    <subcellularLocation>
        <location evidence="1">Membrane</location>
        <topology evidence="1">Multi-pass membrane protein</topology>
    </subcellularLocation>
</comment>
<gene>
    <name evidence="7" type="ORF">MRX98_09170</name>
</gene>
<reference evidence="7" key="1">
    <citation type="submission" date="2022-04" db="EMBL/GenBank/DDBJ databases">
        <title>Desulfatitalea alkaliphila sp. nov., a novel anaerobic sulfate-reducing bacterium isolated from terrestrial mud volcano, Taman Peninsula, Russia.</title>
        <authorList>
            <person name="Khomyakova M.A."/>
            <person name="Merkel A.Y."/>
            <person name="Slobodkin A.I."/>
        </authorList>
    </citation>
    <scope>NUCLEOTIDE SEQUENCE</scope>
    <source>
        <strain evidence="7">M08but</strain>
    </source>
</reference>
<keyword evidence="7" id="KW-0436">Ligase</keyword>
<dbReference type="Pfam" id="PF04932">
    <property type="entry name" value="Wzy_C"/>
    <property type="match status" value="1"/>
</dbReference>
<feature type="transmembrane region" description="Helical" evidence="5">
    <location>
        <begin position="95"/>
        <end position="118"/>
    </location>
</feature>
<protein>
    <submittedName>
        <fullName evidence="7">O-antigen ligase family protein</fullName>
    </submittedName>
</protein>
<dbReference type="PANTHER" id="PTHR37422">
    <property type="entry name" value="TEICHURONIC ACID BIOSYNTHESIS PROTEIN TUAE"/>
    <property type="match status" value="1"/>
</dbReference>
<feature type="domain" description="O-antigen ligase-related" evidence="6">
    <location>
        <begin position="171"/>
        <end position="316"/>
    </location>
</feature>
<evidence type="ECO:0000256" key="4">
    <source>
        <dbReference type="ARBA" id="ARBA00023136"/>
    </source>
</evidence>
<feature type="transmembrane region" description="Helical" evidence="5">
    <location>
        <begin position="334"/>
        <end position="353"/>
    </location>
</feature>
<sequence>MGIVIGNAGYESILSIVGLSWIVRLFLVRENPLPILFKHPIVVPWLLMFASILISLAVNGPGSKGAAHDIVFFRHLLFLAAMLDVSRRLPVVRYFLIGMAGGILLAIANILSANAFGWDLMGKPLARYTSKLKEASRIAGLFAYLGPMFIAWAFSLAPVSGKIKCVLLALGVAALVVVVDMRVRTAILATGTGLSFWVIYLLYRRLAVKSLLVIIPIVLLVGGVGTMYVLNQPLDSVYDRFGFYKIAWAVFQENPIFGVGISSFQDATREMAASGKVAPFIAPDGKKWLAAEMMHAHNLPLMVLSCTGIVGLVLFCWLSFRIAKVVYCQSEETFRYGLVLWPPIFLVIGLTGWSIYANWYHALFVYLTVFTGSVRRTVRT</sequence>
<dbReference type="InterPro" id="IPR051533">
    <property type="entry name" value="WaaL-like"/>
</dbReference>
<evidence type="ECO:0000259" key="6">
    <source>
        <dbReference type="Pfam" id="PF04932"/>
    </source>
</evidence>
<feature type="transmembrane region" description="Helical" evidence="5">
    <location>
        <begin position="41"/>
        <end position="59"/>
    </location>
</feature>
<proteinExistence type="predicted"/>
<dbReference type="RefSeq" id="WP_246906043.1">
    <property type="nucleotide sequence ID" value="NZ_JALJRB010000008.1"/>
</dbReference>
<evidence type="ECO:0000313" key="7">
    <source>
        <dbReference type="EMBL" id="MCJ8500739.1"/>
    </source>
</evidence>
<keyword evidence="8" id="KW-1185">Reference proteome</keyword>
<dbReference type="InterPro" id="IPR007016">
    <property type="entry name" value="O-antigen_ligase-rel_domated"/>
</dbReference>